<proteinExistence type="predicted"/>
<reference evidence="1 2" key="1">
    <citation type="journal article" date="2016" name="Nat. Commun.">
        <title>Thousands of microbial genomes shed light on interconnected biogeochemical processes in an aquifer system.</title>
        <authorList>
            <person name="Anantharaman K."/>
            <person name="Brown C.T."/>
            <person name="Hug L.A."/>
            <person name="Sharon I."/>
            <person name="Castelle C.J."/>
            <person name="Probst A.J."/>
            <person name="Thomas B.C."/>
            <person name="Singh A."/>
            <person name="Wilkins M.J."/>
            <person name="Karaoz U."/>
            <person name="Brodie E.L."/>
            <person name="Williams K.H."/>
            <person name="Hubbard S.S."/>
            <person name="Banfield J.F."/>
        </authorList>
    </citation>
    <scope>NUCLEOTIDE SEQUENCE [LARGE SCALE GENOMIC DNA]</scope>
</reference>
<organism evidence="1 2">
    <name type="scientific">Candidatus Taylorbacteria bacterium RIFCSPLOWO2_12_FULL_43_20</name>
    <dbReference type="NCBI Taxonomy" id="1802332"/>
    <lineage>
        <taxon>Bacteria</taxon>
        <taxon>Candidatus Tayloriibacteriota</taxon>
    </lineage>
</organism>
<dbReference type="AlphaFoldDB" id="A0A1G2NYV7"/>
<evidence type="ECO:0000313" key="2">
    <source>
        <dbReference type="Proteomes" id="UP000177269"/>
    </source>
</evidence>
<name>A0A1G2NYV7_9BACT</name>
<dbReference type="EMBL" id="MHSK01000038">
    <property type="protein sequence ID" value="OHA41295.1"/>
    <property type="molecule type" value="Genomic_DNA"/>
</dbReference>
<evidence type="ECO:0008006" key="3">
    <source>
        <dbReference type="Google" id="ProtNLM"/>
    </source>
</evidence>
<accession>A0A1G2NYV7</accession>
<evidence type="ECO:0000313" key="1">
    <source>
        <dbReference type="EMBL" id="OHA41295.1"/>
    </source>
</evidence>
<sequence>MSKSGEDGWRKPNLTVEGQRSFWDAQSSTYETEEMTTDNQGEINETLAACREIDCEDIITLGGAVGCRDPKIILEDMFSRKITRIPKVVFNDLAPQQVERARTSILKPFIDQGVEMTFLPGEISGICQKITNRPRRLVLGVYNCWSFFKAEPESGYPFCGYDEYLRNSRILGEEFLFDWVGLSKGELQPAGIRAKVSAHEEVVVKNFVRDSLAAMQRVVTDGHIPSVSALQIVGQTNGREGFFLSHWYTPKGIHELVQSVFDSDEFSIKVKHFTKGMTLVVDTIGVQPQGVVTVLNNVIGNVLPQSQHETLHAIKKIIS</sequence>
<comment type="caution">
    <text evidence="1">The sequence shown here is derived from an EMBL/GenBank/DDBJ whole genome shotgun (WGS) entry which is preliminary data.</text>
</comment>
<dbReference type="Proteomes" id="UP000177269">
    <property type="component" value="Unassembled WGS sequence"/>
</dbReference>
<protein>
    <recommendedName>
        <fullName evidence="3">Histidine-specific methyltransferase SAM-dependent domain-containing protein</fullName>
    </recommendedName>
</protein>
<gene>
    <name evidence="1" type="ORF">A3G52_04520</name>
</gene>